<dbReference type="PROSITE" id="PS50088">
    <property type="entry name" value="ANK_REPEAT"/>
    <property type="match status" value="1"/>
</dbReference>
<dbReference type="SUPFAM" id="SSF48403">
    <property type="entry name" value="Ankyrin repeat"/>
    <property type="match status" value="1"/>
</dbReference>
<evidence type="ECO:0000313" key="3">
    <source>
        <dbReference type="EMBL" id="OLP87715.1"/>
    </source>
</evidence>
<feature type="compositionally biased region" description="Low complexity" evidence="2">
    <location>
        <begin position="183"/>
        <end position="200"/>
    </location>
</feature>
<keyword evidence="1" id="KW-0040">ANK repeat</keyword>
<dbReference type="InterPro" id="IPR002110">
    <property type="entry name" value="Ankyrin_rpt"/>
</dbReference>
<dbReference type="Gene3D" id="1.25.40.20">
    <property type="entry name" value="Ankyrin repeat-containing domain"/>
    <property type="match status" value="1"/>
</dbReference>
<name>A0A1Q9CXT3_SYMMI</name>
<feature type="repeat" description="ANK" evidence="1">
    <location>
        <begin position="62"/>
        <end position="94"/>
    </location>
</feature>
<comment type="caution">
    <text evidence="3">The sequence shown here is derived from an EMBL/GenBank/DDBJ whole genome shotgun (WGS) entry which is preliminary data.</text>
</comment>
<feature type="compositionally biased region" description="Basic and acidic residues" evidence="2">
    <location>
        <begin position="153"/>
        <end position="177"/>
    </location>
</feature>
<gene>
    <name evidence="3" type="ORF">AK812_SmicGene31046</name>
</gene>
<evidence type="ECO:0000256" key="1">
    <source>
        <dbReference type="PROSITE-ProRule" id="PRU00023"/>
    </source>
</evidence>
<proteinExistence type="predicted"/>
<keyword evidence="4" id="KW-1185">Reference proteome</keyword>
<reference evidence="3 4" key="1">
    <citation type="submission" date="2016-02" db="EMBL/GenBank/DDBJ databases">
        <title>Genome analysis of coral dinoflagellate symbionts highlights evolutionary adaptations to a symbiotic lifestyle.</title>
        <authorList>
            <person name="Aranda M."/>
            <person name="Li Y."/>
            <person name="Liew Y.J."/>
            <person name="Baumgarten S."/>
            <person name="Simakov O."/>
            <person name="Wilson M."/>
            <person name="Piel J."/>
            <person name="Ashoor H."/>
            <person name="Bougouffa S."/>
            <person name="Bajic V.B."/>
            <person name="Ryu T."/>
            <person name="Ravasi T."/>
            <person name="Bayer T."/>
            <person name="Micklem G."/>
            <person name="Kim H."/>
            <person name="Bhak J."/>
            <person name="Lajeunesse T.C."/>
            <person name="Voolstra C.R."/>
        </authorList>
    </citation>
    <scope>NUCLEOTIDE SEQUENCE [LARGE SCALE GENOMIC DNA]</scope>
    <source>
        <strain evidence="3 4">CCMP2467</strain>
    </source>
</reference>
<dbReference type="AlphaFoldDB" id="A0A1Q9CXT3"/>
<dbReference type="Pfam" id="PF12796">
    <property type="entry name" value="Ank_2"/>
    <property type="match status" value="1"/>
</dbReference>
<organism evidence="3 4">
    <name type="scientific">Symbiodinium microadriaticum</name>
    <name type="common">Dinoflagellate</name>
    <name type="synonym">Zooxanthella microadriatica</name>
    <dbReference type="NCBI Taxonomy" id="2951"/>
    <lineage>
        <taxon>Eukaryota</taxon>
        <taxon>Sar</taxon>
        <taxon>Alveolata</taxon>
        <taxon>Dinophyceae</taxon>
        <taxon>Suessiales</taxon>
        <taxon>Symbiodiniaceae</taxon>
        <taxon>Symbiodinium</taxon>
    </lineage>
</organism>
<dbReference type="Proteomes" id="UP000186817">
    <property type="component" value="Unassembled WGS sequence"/>
</dbReference>
<feature type="region of interest" description="Disordered" evidence="2">
    <location>
        <begin position="153"/>
        <end position="205"/>
    </location>
</feature>
<dbReference type="InterPro" id="IPR036770">
    <property type="entry name" value="Ankyrin_rpt-contain_sf"/>
</dbReference>
<evidence type="ECO:0000256" key="2">
    <source>
        <dbReference type="SAM" id="MobiDB-lite"/>
    </source>
</evidence>
<accession>A0A1Q9CXT3</accession>
<dbReference type="PROSITE" id="PS50297">
    <property type="entry name" value="ANK_REP_REGION"/>
    <property type="match status" value="1"/>
</dbReference>
<evidence type="ECO:0000313" key="4">
    <source>
        <dbReference type="Proteomes" id="UP000186817"/>
    </source>
</evidence>
<dbReference type="OrthoDB" id="427241at2759"/>
<protein>
    <submittedName>
        <fullName evidence="3">Uncharacterized protein</fullName>
    </submittedName>
</protein>
<sequence length="399" mass="44780">MEHAEGNACPDEPHPLSEAVDVNQTRRWRRADQALRTACQNCDIQALRVALSRSAGLNPDKSGKTALHYAARAGFRVGVDELLKCGFDANIGDSHGGRPVDDAELGAVMASTEKLRQACLECRDSLVRYNGRRCDLQARDDADSFLHRRQSLEERVRTRDGPNAHVPWRDDLGEHHAMPYPPSSSTRATSTSDTTAPTTPLGSMPKESTRCWTYYGDIREAYKNQEFPTDNEYAAQPIEHSSTNVFLDSDQLEDLDLIFNTIRATTRLGPATVRVRWCAGEIVTAFKNNIATVPLVCDGYSQLTDDDIEEIPSVWTSQQKQILANYGIRMEHVKEAYIWLRDTLLSLTMHRFGRPEQKEEVPLKAIRYADSVWAPTHMQRPRILITGAVTDAEALDDAR</sequence>
<dbReference type="EMBL" id="LSRX01000846">
    <property type="protein sequence ID" value="OLP87715.1"/>
    <property type="molecule type" value="Genomic_DNA"/>
</dbReference>